<organism evidence="3 4">
    <name type="scientific">Lophiostoma macrostomum CBS 122681</name>
    <dbReference type="NCBI Taxonomy" id="1314788"/>
    <lineage>
        <taxon>Eukaryota</taxon>
        <taxon>Fungi</taxon>
        <taxon>Dikarya</taxon>
        <taxon>Ascomycota</taxon>
        <taxon>Pezizomycotina</taxon>
        <taxon>Dothideomycetes</taxon>
        <taxon>Pleosporomycetidae</taxon>
        <taxon>Pleosporales</taxon>
        <taxon>Lophiostomataceae</taxon>
        <taxon>Lophiostoma</taxon>
    </lineage>
</organism>
<protein>
    <submittedName>
        <fullName evidence="3">Uncharacterized protein</fullName>
    </submittedName>
</protein>
<sequence length="77" mass="8028">MLFEYGSRHGCIGWVGVIALAVFVGRGTDHHRGVSARMGEVPILPSTPMDGSKAATSGAPVNALDPSASWSSWSSRS</sequence>
<keyword evidence="2" id="KW-0812">Transmembrane</keyword>
<accession>A0A6A6TP53</accession>
<proteinExistence type="predicted"/>
<keyword evidence="2" id="KW-0472">Membrane</keyword>
<gene>
    <name evidence="3" type="ORF">K491DRAFT_482960</name>
</gene>
<reference evidence="3" key="1">
    <citation type="journal article" date="2020" name="Stud. Mycol.">
        <title>101 Dothideomycetes genomes: a test case for predicting lifestyles and emergence of pathogens.</title>
        <authorList>
            <person name="Haridas S."/>
            <person name="Albert R."/>
            <person name="Binder M."/>
            <person name="Bloem J."/>
            <person name="Labutti K."/>
            <person name="Salamov A."/>
            <person name="Andreopoulos B."/>
            <person name="Baker S."/>
            <person name="Barry K."/>
            <person name="Bills G."/>
            <person name="Bluhm B."/>
            <person name="Cannon C."/>
            <person name="Castanera R."/>
            <person name="Culley D."/>
            <person name="Daum C."/>
            <person name="Ezra D."/>
            <person name="Gonzalez J."/>
            <person name="Henrissat B."/>
            <person name="Kuo A."/>
            <person name="Liang C."/>
            <person name="Lipzen A."/>
            <person name="Lutzoni F."/>
            <person name="Magnuson J."/>
            <person name="Mondo S."/>
            <person name="Nolan M."/>
            <person name="Ohm R."/>
            <person name="Pangilinan J."/>
            <person name="Park H.-J."/>
            <person name="Ramirez L."/>
            <person name="Alfaro M."/>
            <person name="Sun H."/>
            <person name="Tritt A."/>
            <person name="Yoshinaga Y."/>
            <person name="Zwiers L.-H."/>
            <person name="Turgeon B."/>
            <person name="Goodwin S."/>
            <person name="Spatafora J."/>
            <person name="Crous P."/>
            <person name="Grigoriev I."/>
        </authorList>
    </citation>
    <scope>NUCLEOTIDE SEQUENCE</scope>
    <source>
        <strain evidence="3">CBS 122681</strain>
    </source>
</reference>
<evidence type="ECO:0000256" key="1">
    <source>
        <dbReference type="SAM" id="MobiDB-lite"/>
    </source>
</evidence>
<name>A0A6A6TP53_9PLEO</name>
<evidence type="ECO:0000256" key="2">
    <source>
        <dbReference type="SAM" id="Phobius"/>
    </source>
</evidence>
<keyword evidence="4" id="KW-1185">Reference proteome</keyword>
<keyword evidence="2" id="KW-1133">Transmembrane helix</keyword>
<feature type="region of interest" description="Disordered" evidence="1">
    <location>
        <begin position="41"/>
        <end position="77"/>
    </location>
</feature>
<feature type="compositionally biased region" description="Low complexity" evidence="1">
    <location>
        <begin position="67"/>
        <end position="77"/>
    </location>
</feature>
<dbReference type="AlphaFoldDB" id="A0A6A6TP53"/>
<dbReference type="EMBL" id="MU004295">
    <property type="protein sequence ID" value="KAF2661246.1"/>
    <property type="molecule type" value="Genomic_DNA"/>
</dbReference>
<evidence type="ECO:0000313" key="4">
    <source>
        <dbReference type="Proteomes" id="UP000799324"/>
    </source>
</evidence>
<feature type="transmembrane region" description="Helical" evidence="2">
    <location>
        <begin position="12"/>
        <end position="28"/>
    </location>
</feature>
<evidence type="ECO:0000313" key="3">
    <source>
        <dbReference type="EMBL" id="KAF2661246.1"/>
    </source>
</evidence>
<dbReference type="Proteomes" id="UP000799324">
    <property type="component" value="Unassembled WGS sequence"/>
</dbReference>